<keyword evidence="3 5" id="KW-0378">Hydrolase</keyword>
<dbReference type="InterPro" id="IPR040618">
    <property type="entry name" value="Pre-Nudix"/>
</dbReference>
<dbReference type="AlphaFoldDB" id="A0A2P6S1C9"/>
<feature type="domain" description="Nudix hydrolase" evidence="4">
    <location>
        <begin position="167"/>
        <end position="299"/>
    </location>
</feature>
<evidence type="ECO:0000256" key="3">
    <source>
        <dbReference type="ARBA" id="ARBA00022801"/>
    </source>
</evidence>
<dbReference type="PROSITE" id="PS51462">
    <property type="entry name" value="NUDIX"/>
    <property type="match status" value="1"/>
</dbReference>
<dbReference type="GO" id="GO:0047631">
    <property type="term" value="F:ADP-ribose diphosphatase activity"/>
    <property type="evidence" value="ECO:0007669"/>
    <property type="project" value="TreeGrafter"/>
</dbReference>
<dbReference type="PROSITE" id="PS00893">
    <property type="entry name" value="NUDIX_BOX"/>
    <property type="match status" value="1"/>
</dbReference>
<keyword evidence="6" id="KW-1185">Reference proteome</keyword>
<dbReference type="GO" id="GO:0046872">
    <property type="term" value="F:metal ion binding"/>
    <property type="evidence" value="ECO:0007669"/>
    <property type="project" value="UniProtKB-KW"/>
</dbReference>
<dbReference type="Gramene" id="PRQ52473">
    <property type="protein sequence ID" value="PRQ52473"/>
    <property type="gene ID" value="RchiOBHm_Chr2g0155861"/>
</dbReference>
<name>A0A2P6S1C9_ROSCH</name>
<evidence type="ECO:0000313" key="6">
    <source>
        <dbReference type="Proteomes" id="UP000238479"/>
    </source>
</evidence>
<accession>A0A2P6S1C9</accession>
<comment type="caution">
    <text evidence="5">The sequence shown here is derived from an EMBL/GenBank/DDBJ whole genome shotgun (WGS) entry which is preliminary data.</text>
</comment>
<dbReference type="InterPro" id="IPR015797">
    <property type="entry name" value="NUDIX_hydrolase-like_dom_sf"/>
</dbReference>
<evidence type="ECO:0000313" key="5">
    <source>
        <dbReference type="EMBL" id="PRQ52473.1"/>
    </source>
</evidence>
<protein>
    <submittedName>
        <fullName evidence="5">Putative hydrolase</fullName>
        <ecNumber evidence="5">3.6.1.-</ecNumber>
    </submittedName>
</protein>
<dbReference type="GO" id="GO:0051287">
    <property type="term" value="F:NAD binding"/>
    <property type="evidence" value="ECO:0007669"/>
    <property type="project" value="TreeGrafter"/>
</dbReference>
<dbReference type="CDD" id="cd04670">
    <property type="entry name" value="NUDIX_ASFGF2_Nudt6"/>
    <property type="match status" value="1"/>
</dbReference>
<sequence length="343" mass="38868">MNRIIRKCRFISFIELNAMYMTCFITLLAAHCLLVSSCPEDKNPLNQVMSVSTSLSFVEEQVITPENEVEQFQLLAAVEDSYEGVVVDMNDHQPLDSEVLTSLLRASMSQWKQKGKRGVWIKLPIKLSNLVDAAVKEGFRYHHAEPDYLMLVHWIPETVDTLPPNASHRVGIGAFVMNSKREVLVVQEVSGFFRDTGVWKLPTGVVNEGEDIFAAAVREVKEETGIETEFVEILAFSQSHEEFFRKSDLFFVCMLEPHSFDIQKQNLEIAAAQWMPIEDYAAQPFVKQNKLFNDIAQICLAKSDKDYTGFTPLGTTTSSGKANYLYLNNHDMVKLLTSSTDQH</sequence>
<dbReference type="Pfam" id="PF18290">
    <property type="entry name" value="Nudix_hydro"/>
    <property type="match status" value="1"/>
</dbReference>
<reference evidence="5 6" key="1">
    <citation type="journal article" date="2018" name="Nat. Genet.">
        <title>The Rosa genome provides new insights in the design of modern roses.</title>
        <authorList>
            <person name="Bendahmane M."/>
        </authorList>
    </citation>
    <scope>NUCLEOTIDE SEQUENCE [LARGE SCALE GENOMIC DNA]</scope>
    <source>
        <strain evidence="6">cv. Old Blush</strain>
    </source>
</reference>
<comment type="similarity">
    <text evidence="1">Belongs to the Nudix hydrolase family.</text>
</comment>
<dbReference type="OMA" id="GVWIKLA"/>
<gene>
    <name evidence="5" type="ORF">RchiOBHm_Chr2g0155861</name>
</gene>
<dbReference type="Gene3D" id="3.90.79.10">
    <property type="entry name" value="Nucleoside Triphosphate Pyrophosphohydrolase"/>
    <property type="match status" value="1"/>
</dbReference>
<dbReference type="SUPFAM" id="SSF55811">
    <property type="entry name" value="Nudix"/>
    <property type="match status" value="1"/>
</dbReference>
<dbReference type="InterPro" id="IPR020084">
    <property type="entry name" value="NUDIX_hydrolase_CS"/>
</dbReference>
<dbReference type="GO" id="GO:0035529">
    <property type="term" value="F:NADH pyrophosphatase activity"/>
    <property type="evidence" value="ECO:0007669"/>
    <property type="project" value="TreeGrafter"/>
</dbReference>
<dbReference type="Gene3D" id="3.40.630.30">
    <property type="match status" value="1"/>
</dbReference>
<dbReference type="Proteomes" id="UP000238479">
    <property type="component" value="Chromosome 2"/>
</dbReference>
<dbReference type="PANTHER" id="PTHR13994">
    <property type="entry name" value="NUDIX HYDROLASE RELATED"/>
    <property type="match status" value="1"/>
</dbReference>
<evidence type="ECO:0000256" key="2">
    <source>
        <dbReference type="ARBA" id="ARBA00022723"/>
    </source>
</evidence>
<dbReference type="InterPro" id="IPR003293">
    <property type="entry name" value="Nudix_hydrolase6-like"/>
</dbReference>
<evidence type="ECO:0000259" key="4">
    <source>
        <dbReference type="PROSITE" id="PS51462"/>
    </source>
</evidence>
<dbReference type="Pfam" id="PF00293">
    <property type="entry name" value="NUDIX"/>
    <property type="match status" value="1"/>
</dbReference>
<keyword evidence="2" id="KW-0479">Metal-binding</keyword>
<dbReference type="EMBL" id="PDCK01000040">
    <property type="protein sequence ID" value="PRQ52473.1"/>
    <property type="molecule type" value="Genomic_DNA"/>
</dbReference>
<evidence type="ECO:0000256" key="1">
    <source>
        <dbReference type="ARBA" id="ARBA00005582"/>
    </source>
</evidence>
<dbReference type="FunFam" id="3.90.79.10:FF:000015">
    <property type="entry name" value="Nudix hydrolase 8"/>
    <property type="match status" value="1"/>
</dbReference>
<dbReference type="PRINTS" id="PR01356">
    <property type="entry name" value="GFGPROTEIN"/>
</dbReference>
<dbReference type="PANTHER" id="PTHR13994:SF26">
    <property type="entry name" value="NUDIX HYDROLASE 5-RELATED"/>
    <property type="match status" value="1"/>
</dbReference>
<proteinExistence type="inferred from homology"/>
<dbReference type="FunFam" id="3.40.630.30:FF:000016">
    <property type="entry name" value="nudix hydrolase 2"/>
    <property type="match status" value="1"/>
</dbReference>
<dbReference type="EC" id="3.6.1.-" evidence="5"/>
<organism evidence="5 6">
    <name type="scientific">Rosa chinensis</name>
    <name type="common">China rose</name>
    <dbReference type="NCBI Taxonomy" id="74649"/>
    <lineage>
        <taxon>Eukaryota</taxon>
        <taxon>Viridiplantae</taxon>
        <taxon>Streptophyta</taxon>
        <taxon>Embryophyta</taxon>
        <taxon>Tracheophyta</taxon>
        <taxon>Spermatophyta</taxon>
        <taxon>Magnoliopsida</taxon>
        <taxon>eudicotyledons</taxon>
        <taxon>Gunneridae</taxon>
        <taxon>Pentapetalae</taxon>
        <taxon>rosids</taxon>
        <taxon>fabids</taxon>
        <taxon>Rosales</taxon>
        <taxon>Rosaceae</taxon>
        <taxon>Rosoideae</taxon>
        <taxon>Rosoideae incertae sedis</taxon>
        <taxon>Rosa</taxon>
    </lineage>
</organism>
<dbReference type="InterPro" id="IPR000086">
    <property type="entry name" value="NUDIX_hydrolase_dom"/>
</dbReference>